<dbReference type="Gene3D" id="1.40.20.10">
    <property type="entry name" value="CHAD domain"/>
    <property type="match status" value="1"/>
</dbReference>
<dbReference type="EMBL" id="CP010537">
    <property type="protein sequence ID" value="AJG24676.1"/>
    <property type="molecule type" value="Genomic_DNA"/>
</dbReference>
<dbReference type="STRING" id="68895.RR42_s3095"/>
<evidence type="ECO:0000259" key="1">
    <source>
        <dbReference type="PROSITE" id="PS51708"/>
    </source>
</evidence>
<dbReference type="PANTHER" id="PTHR39339:SF1">
    <property type="entry name" value="CHAD DOMAIN-CONTAINING PROTEIN"/>
    <property type="match status" value="1"/>
</dbReference>
<evidence type="ECO:0000313" key="3">
    <source>
        <dbReference type="Proteomes" id="UP000031843"/>
    </source>
</evidence>
<gene>
    <name evidence="2" type="ORF">RR42_s3095</name>
</gene>
<name>A0A0C4YW09_9BURK</name>
<protein>
    <submittedName>
        <fullName evidence="2">Adenylate cyclase</fullName>
        <ecNumber evidence="2">4.6.1.1</ecNumber>
    </submittedName>
</protein>
<dbReference type="SMART" id="SM00880">
    <property type="entry name" value="CHAD"/>
    <property type="match status" value="1"/>
</dbReference>
<feature type="domain" description="CHAD" evidence="1">
    <location>
        <begin position="1"/>
        <end position="228"/>
    </location>
</feature>
<dbReference type="PROSITE" id="PS51708">
    <property type="entry name" value="CHAD"/>
    <property type="match status" value="1"/>
</dbReference>
<dbReference type="GO" id="GO:0004016">
    <property type="term" value="F:adenylate cyclase activity"/>
    <property type="evidence" value="ECO:0007669"/>
    <property type="project" value="UniProtKB-EC"/>
</dbReference>
<reference evidence="2 3" key="1">
    <citation type="journal article" date="2015" name="Genome Announc.">
        <title>Complete Genome Sequence of Cupriavidus basilensis 4G11, Isolated from the Oak Ridge Field Research Center Site.</title>
        <authorList>
            <person name="Ray J."/>
            <person name="Waters R.J."/>
            <person name="Skerker J.M."/>
            <person name="Kuehl J.V."/>
            <person name="Price M.N."/>
            <person name="Huang J."/>
            <person name="Chakraborty R."/>
            <person name="Arkin A.P."/>
            <person name="Deutschbauer A."/>
        </authorList>
    </citation>
    <scope>NUCLEOTIDE SEQUENCE [LARGE SCALE GENOMIC DNA]</scope>
    <source>
        <strain evidence="2">4G11</strain>
    </source>
</reference>
<accession>A0A0C4YW09</accession>
<dbReference type="KEGG" id="cbw:RR42_s3095"/>
<dbReference type="PANTHER" id="PTHR39339">
    <property type="entry name" value="SLR1444 PROTEIN"/>
    <property type="match status" value="1"/>
</dbReference>
<keyword evidence="2" id="KW-0456">Lyase</keyword>
<dbReference type="Pfam" id="PF05235">
    <property type="entry name" value="CHAD"/>
    <property type="match status" value="1"/>
</dbReference>
<dbReference type="AlphaFoldDB" id="A0A0C4YW09"/>
<proteinExistence type="predicted"/>
<dbReference type="Proteomes" id="UP000031843">
    <property type="component" value="Chromosome secondary"/>
</dbReference>
<keyword evidence="3" id="KW-1185">Reference proteome</keyword>
<dbReference type="EC" id="4.6.1.1" evidence="2"/>
<dbReference type="InterPro" id="IPR007899">
    <property type="entry name" value="CHAD_dom"/>
</dbReference>
<sequence length="233" mass="26755">MLLWAYQDLLPDALAKYWRQQLGEMAAQISAPRNWDVIIDELLRAAIPPSHPSVLILLETLEGIRHRAREESRSAFSLTKPRLLISAFTVALDQVAGARPDKSETVGEFARARVETASRRLNRQLGRAMDGSFRELHQTRIQIKRLRYLLEYFSPVLTKADRKRIRRLTALQGALGELNDVVVAASYISEFPTEPEHAPTQKLFLRWLSEEKKTRRHKAVIALRQLVRKMPEA</sequence>
<organism evidence="2 3">
    <name type="scientific">Cupriavidus basilensis</name>
    <dbReference type="NCBI Taxonomy" id="68895"/>
    <lineage>
        <taxon>Bacteria</taxon>
        <taxon>Pseudomonadati</taxon>
        <taxon>Pseudomonadota</taxon>
        <taxon>Betaproteobacteria</taxon>
        <taxon>Burkholderiales</taxon>
        <taxon>Burkholderiaceae</taxon>
        <taxon>Cupriavidus</taxon>
    </lineage>
</organism>
<evidence type="ECO:0000313" key="2">
    <source>
        <dbReference type="EMBL" id="AJG24676.1"/>
    </source>
</evidence>
<dbReference type="InterPro" id="IPR038186">
    <property type="entry name" value="CHAD_dom_sf"/>
</dbReference>